<dbReference type="PANTHER" id="PTHR31639:SF307">
    <property type="entry name" value="F-BOX_LRR-REPEAT PROTEIN 25-LIKE"/>
    <property type="match status" value="1"/>
</dbReference>
<sequence length="511" mass="58237">MASLNSSNNGDFRSSNLTDSVPKKQKNGIAGAEETLDRISQLPDSLLVQILSLLPTKDAVASCASSKRWRYLWTSIYNFLFISIDCKKAENFMSFVDHVLTHSTCSKIKKFQLDLGYTSGLKISQWISFAVERKVEDVVLCSYDDDLSFELPISICTCSSLITLDWSCCVVDKESVIEWKYLKSLKLNYIFIDDDDIAKILSGCPALETLELSSFDGFRRLEITSSNLKRLTLDRYWWFYGRVEDPLEIIAPYLQHLEILGDLDYLTCRLVNVSSLIDGRLTFSITCITDIWGVDPDAAEHSCADYHQNFRNLVLDYLQKLSYVTELIIGRWLAEVVFMQQLNGVSLPKLRCKCLTLEMNVTKHNLYGVASLLRTSPLLETLNIHLGAELNNFRCQLELSYLAKGDTISLQSWISGIVFPNLKNLKVVGCIAECFKRWFGRGNDKLFELSEFLLKNAMALKKFVIVSERRICRECLESCESRYLSRLAKKLLDSPTSSMKFVIIYQESASE</sequence>
<dbReference type="Gene3D" id="3.80.10.10">
    <property type="entry name" value="Ribonuclease Inhibitor"/>
    <property type="match status" value="1"/>
</dbReference>
<feature type="domain" description="F-box" evidence="2">
    <location>
        <begin position="36"/>
        <end position="84"/>
    </location>
</feature>
<gene>
    <name evidence="4" type="primary">LOC107770434</name>
</gene>
<dbReference type="InterPro" id="IPR036047">
    <property type="entry name" value="F-box-like_dom_sf"/>
</dbReference>
<dbReference type="InterPro" id="IPR055411">
    <property type="entry name" value="LRR_FXL15/At3g58940/PEG3-like"/>
</dbReference>
<dbReference type="GeneID" id="107770434"/>
<proteinExistence type="predicted"/>
<evidence type="ECO:0000313" key="4">
    <source>
        <dbReference type="RefSeq" id="XP_016445228.1"/>
    </source>
</evidence>
<dbReference type="PaxDb" id="4097-A0A1S3XZ66"/>
<dbReference type="InterPro" id="IPR032675">
    <property type="entry name" value="LRR_dom_sf"/>
</dbReference>
<name>A0A1S3XZ66_TOBAC</name>
<dbReference type="SMART" id="SM00256">
    <property type="entry name" value="FBOX"/>
    <property type="match status" value="1"/>
</dbReference>
<keyword evidence="3" id="KW-1185">Reference proteome</keyword>
<dbReference type="PANTHER" id="PTHR31639">
    <property type="entry name" value="F-BOX PROTEIN-LIKE"/>
    <property type="match status" value="1"/>
</dbReference>
<dbReference type="Gene3D" id="1.20.1280.50">
    <property type="match status" value="1"/>
</dbReference>
<organism evidence="3 4">
    <name type="scientific">Nicotiana tabacum</name>
    <name type="common">Common tobacco</name>
    <dbReference type="NCBI Taxonomy" id="4097"/>
    <lineage>
        <taxon>Eukaryota</taxon>
        <taxon>Viridiplantae</taxon>
        <taxon>Streptophyta</taxon>
        <taxon>Embryophyta</taxon>
        <taxon>Tracheophyta</taxon>
        <taxon>Spermatophyta</taxon>
        <taxon>Magnoliopsida</taxon>
        <taxon>eudicotyledons</taxon>
        <taxon>Gunneridae</taxon>
        <taxon>Pentapetalae</taxon>
        <taxon>asterids</taxon>
        <taxon>lamiids</taxon>
        <taxon>Solanales</taxon>
        <taxon>Solanaceae</taxon>
        <taxon>Nicotianoideae</taxon>
        <taxon>Nicotianeae</taxon>
        <taxon>Nicotiana</taxon>
    </lineage>
</organism>
<dbReference type="OrthoDB" id="1034868at2759"/>
<dbReference type="SUPFAM" id="SSF52047">
    <property type="entry name" value="RNI-like"/>
    <property type="match status" value="1"/>
</dbReference>
<dbReference type="Pfam" id="PF00646">
    <property type="entry name" value="F-box"/>
    <property type="match status" value="1"/>
</dbReference>
<reference evidence="3" key="1">
    <citation type="journal article" date="2014" name="Nat. Commun.">
        <title>The tobacco genome sequence and its comparison with those of tomato and potato.</title>
        <authorList>
            <person name="Sierro N."/>
            <person name="Battey J.N."/>
            <person name="Ouadi S."/>
            <person name="Bakaher N."/>
            <person name="Bovet L."/>
            <person name="Willig A."/>
            <person name="Goepfert S."/>
            <person name="Peitsch M.C."/>
            <person name="Ivanov N.V."/>
        </authorList>
    </citation>
    <scope>NUCLEOTIDE SEQUENCE [LARGE SCALE GENOMIC DNA]</scope>
</reference>
<feature type="compositionally biased region" description="Polar residues" evidence="1">
    <location>
        <begin position="1"/>
        <end position="19"/>
    </location>
</feature>
<dbReference type="OMA" id="LICHEDV"/>
<dbReference type="Proteomes" id="UP000790787">
    <property type="component" value="Chromosome 12"/>
</dbReference>
<dbReference type="CDD" id="cd22160">
    <property type="entry name" value="F-box_AtFBL13-like"/>
    <property type="match status" value="1"/>
</dbReference>
<protein>
    <submittedName>
        <fullName evidence="4">F-box protein At5g03100-like isoform X1</fullName>
    </submittedName>
</protein>
<dbReference type="PROSITE" id="PS50181">
    <property type="entry name" value="FBOX"/>
    <property type="match status" value="1"/>
</dbReference>
<dbReference type="SUPFAM" id="SSF81383">
    <property type="entry name" value="F-box domain"/>
    <property type="match status" value="1"/>
</dbReference>
<dbReference type="AlphaFoldDB" id="A0A1S3XZ66"/>
<dbReference type="InterPro" id="IPR001810">
    <property type="entry name" value="F-box_dom"/>
</dbReference>
<dbReference type="RefSeq" id="XP_016445228.1">
    <property type="nucleotide sequence ID" value="XM_016589742.2"/>
</dbReference>
<evidence type="ECO:0000259" key="2">
    <source>
        <dbReference type="PROSITE" id="PS50181"/>
    </source>
</evidence>
<feature type="region of interest" description="Disordered" evidence="1">
    <location>
        <begin position="1"/>
        <end position="24"/>
    </location>
</feature>
<reference evidence="4" key="2">
    <citation type="submission" date="2025-08" db="UniProtKB">
        <authorList>
            <consortium name="RefSeq"/>
        </authorList>
    </citation>
    <scope>IDENTIFICATION</scope>
    <source>
        <tissue evidence="4">Leaf</tissue>
    </source>
</reference>
<dbReference type="Pfam" id="PF24758">
    <property type="entry name" value="LRR_At5g56370"/>
    <property type="match status" value="1"/>
</dbReference>
<evidence type="ECO:0000313" key="3">
    <source>
        <dbReference type="Proteomes" id="UP000790787"/>
    </source>
</evidence>
<dbReference type="KEGG" id="nta:107770434"/>
<dbReference type="RefSeq" id="XP_016445228.1">
    <property type="nucleotide sequence ID" value="XM_016589742.1"/>
</dbReference>
<accession>A0A1S3XZ66</accession>
<dbReference type="STRING" id="4097.A0A1S3XZ66"/>
<evidence type="ECO:0000256" key="1">
    <source>
        <dbReference type="SAM" id="MobiDB-lite"/>
    </source>
</evidence>
<dbReference type="InterPro" id="IPR053781">
    <property type="entry name" value="F-box_AtFBL13-like"/>
</dbReference>